<name>A0A5B0WQ92_9GAMM</name>
<evidence type="ECO:0000256" key="6">
    <source>
        <dbReference type="ARBA" id="ARBA00022692"/>
    </source>
</evidence>
<dbReference type="EMBL" id="VTUX01000008">
    <property type="protein sequence ID" value="KAA1189192.1"/>
    <property type="molecule type" value="Genomic_DNA"/>
</dbReference>
<dbReference type="SUPFAM" id="SSF48452">
    <property type="entry name" value="TPR-like"/>
    <property type="match status" value="2"/>
</dbReference>
<keyword evidence="4" id="KW-1003">Cell membrane</keyword>
<evidence type="ECO:0000256" key="7">
    <source>
        <dbReference type="ARBA" id="ARBA00022989"/>
    </source>
</evidence>
<proteinExistence type="predicted"/>
<dbReference type="InterPro" id="IPR010817">
    <property type="entry name" value="HemY_N"/>
</dbReference>
<dbReference type="GO" id="GO:0042168">
    <property type="term" value="P:heme metabolic process"/>
    <property type="evidence" value="ECO:0007669"/>
    <property type="project" value="InterPro"/>
</dbReference>
<dbReference type="UniPathway" id="UPA00252"/>
<dbReference type="Proteomes" id="UP000323708">
    <property type="component" value="Unassembled WGS sequence"/>
</dbReference>
<reference evidence="12 13" key="1">
    <citation type="submission" date="2019-09" db="EMBL/GenBank/DDBJ databases">
        <authorList>
            <person name="Chen X.-Y."/>
        </authorList>
    </citation>
    <scope>NUCLEOTIDE SEQUENCE [LARGE SCALE GENOMIC DNA]</scope>
    <source>
        <strain evidence="12 13">NY5</strain>
    </source>
</reference>
<dbReference type="GO" id="GO:0006779">
    <property type="term" value="P:porphyrin-containing compound biosynthetic process"/>
    <property type="evidence" value="ECO:0007669"/>
    <property type="project" value="UniProtKB-KW"/>
</dbReference>
<keyword evidence="6 10" id="KW-0812">Transmembrane</keyword>
<evidence type="ECO:0000256" key="10">
    <source>
        <dbReference type="SAM" id="Phobius"/>
    </source>
</evidence>
<keyword evidence="9" id="KW-0627">Porphyrin biosynthesis</keyword>
<evidence type="ECO:0000256" key="9">
    <source>
        <dbReference type="ARBA" id="ARBA00023244"/>
    </source>
</evidence>
<dbReference type="RefSeq" id="WP_149612490.1">
    <property type="nucleotide sequence ID" value="NZ_VTUX01000008.1"/>
</dbReference>
<dbReference type="AlphaFoldDB" id="A0A5B0WQ92"/>
<evidence type="ECO:0000256" key="5">
    <source>
        <dbReference type="ARBA" id="ARBA00022519"/>
    </source>
</evidence>
<evidence type="ECO:0000313" key="13">
    <source>
        <dbReference type="Proteomes" id="UP000323708"/>
    </source>
</evidence>
<keyword evidence="7 10" id="KW-1133">Transmembrane helix</keyword>
<gene>
    <name evidence="12" type="ORF">F0M18_16080</name>
</gene>
<dbReference type="InterPro" id="IPR011990">
    <property type="entry name" value="TPR-like_helical_dom_sf"/>
</dbReference>
<keyword evidence="13" id="KW-1185">Reference proteome</keyword>
<keyword evidence="5" id="KW-0997">Cell inner membrane</keyword>
<evidence type="ECO:0000256" key="3">
    <source>
        <dbReference type="ARBA" id="ARBA00004744"/>
    </source>
</evidence>
<organism evidence="12 13">
    <name type="scientific">Pseudohalioglobus sediminis</name>
    <dbReference type="NCBI Taxonomy" id="2606449"/>
    <lineage>
        <taxon>Bacteria</taxon>
        <taxon>Pseudomonadati</taxon>
        <taxon>Pseudomonadota</taxon>
        <taxon>Gammaproteobacteria</taxon>
        <taxon>Cellvibrionales</taxon>
        <taxon>Halieaceae</taxon>
        <taxon>Pseudohalioglobus</taxon>
    </lineage>
</organism>
<dbReference type="Pfam" id="PF07219">
    <property type="entry name" value="HemY_N"/>
    <property type="match status" value="1"/>
</dbReference>
<comment type="subcellular location">
    <subcellularLocation>
        <location evidence="2">Cell inner membrane</location>
        <topology evidence="2">Multi-pass membrane protein</topology>
    </subcellularLocation>
</comment>
<comment type="pathway">
    <text evidence="3">Porphyrin-containing compound metabolism; protoheme biosynthesis.</text>
</comment>
<dbReference type="GO" id="GO:0005886">
    <property type="term" value="C:plasma membrane"/>
    <property type="evidence" value="ECO:0007669"/>
    <property type="project" value="UniProtKB-SubCell"/>
</dbReference>
<protein>
    <submittedName>
        <fullName evidence="12">Heme biosynthesis protein HemY</fullName>
    </submittedName>
</protein>
<feature type="transmembrane region" description="Helical" evidence="10">
    <location>
        <begin position="44"/>
        <end position="63"/>
    </location>
</feature>
<comment type="caution">
    <text evidence="12">The sequence shown here is derived from an EMBL/GenBank/DDBJ whole genome shotgun (WGS) entry which is preliminary data.</text>
</comment>
<evidence type="ECO:0000256" key="1">
    <source>
        <dbReference type="ARBA" id="ARBA00002962"/>
    </source>
</evidence>
<evidence type="ECO:0000256" key="8">
    <source>
        <dbReference type="ARBA" id="ARBA00023136"/>
    </source>
</evidence>
<evidence type="ECO:0000259" key="11">
    <source>
        <dbReference type="Pfam" id="PF07219"/>
    </source>
</evidence>
<keyword evidence="8 10" id="KW-0472">Membrane</keyword>
<feature type="domain" description="HemY N-terminal" evidence="11">
    <location>
        <begin position="27"/>
        <end position="130"/>
    </location>
</feature>
<evidence type="ECO:0000256" key="4">
    <source>
        <dbReference type="ARBA" id="ARBA00022475"/>
    </source>
</evidence>
<dbReference type="InterPro" id="IPR005254">
    <property type="entry name" value="Heme_biosyn_assoc_TPR_pro"/>
</dbReference>
<sequence length="412" mass="46155">MRRLFILVLIALLAGVGVVAIIETDPGYVLVAYGNYTVETSLWVGVVLLTVFTLLIYLVVRLIRRLVGGQQSLTSWVSGRRARASSRLTTRGLISYIEGNWTRARRQLLRGARNSEAPLINYLMAARSSYRLNEPDKMREYLGAAEDAESEAGIAVELTQAELRLHSGKYEQALATLVRARRNAGRHPYVLDLLHRAYYGLKDWPELAALLPELKKYKVMSPEALEELEREVYTQKLSASAVDVDAASALQRVWQKVPTHLKNDPAVIYAYVDLLVQGEHYAAADKVIVRALKQHWDSNLVREYGYVVGQDSAKQLATAEAWLPAHPDDAQLLLTLGRLAARGELWGKARDYFERSYRQERTAEVCAELGRLLVALGEPKVAGAYYREGLLLRETGLPELPMPERSAVQAKS</sequence>
<evidence type="ECO:0000313" key="12">
    <source>
        <dbReference type="EMBL" id="KAA1189192.1"/>
    </source>
</evidence>
<dbReference type="Gene3D" id="1.25.40.10">
    <property type="entry name" value="Tetratricopeptide repeat domain"/>
    <property type="match status" value="1"/>
</dbReference>
<accession>A0A5B0WQ92</accession>
<dbReference type="NCBIfam" id="TIGR00540">
    <property type="entry name" value="TPR_hemY_coli"/>
    <property type="match status" value="1"/>
</dbReference>
<evidence type="ECO:0000256" key="2">
    <source>
        <dbReference type="ARBA" id="ARBA00004429"/>
    </source>
</evidence>
<comment type="function">
    <text evidence="1">Involved in a late step of protoheme IX synthesis.</text>
</comment>